<dbReference type="SMART" id="SM00448">
    <property type="entry name" value="REC"/>
    <property type="match status" value="1"/>
</dbReference>
<evidence type="ECO:0000313" key="5">
    <source>
        <dbReference type="Proteomes" id="UP000249842"/>
    </source>
</evidence>
<dbReference type="InterPro" id="IPR001789">
    <property type="entry name" value="Sig_transdc_resp-reg_receiver"/>
</dbReference>
<dbReference type="Proteomes" id="UP000249842">
    <property type="component" value="Unassembled WGS sequence"/>
</dbReference>
<dbReference type="RefSeq" id="WP_111457222.1">
    <property type="nucleotide sequence ID" value="NZ_QFYP01000001.1"/>
</dbReference>
<dbReference type="OrthoDB" id="9786548at2"/>
<proteinExistence type="predicted"/>
<comment type="caution">
    <text evidence="4">The sequence shown here is derived from an EMBL/GenBank/DDBJ whole genome shotgun (WGS) entry which is preliminary data.</text>
</comment>
<dbReference type="EMBL" id="QFYP01000001">
    <property type="protein sequence ID" value="RAK59929.1"/>
    <property type="molecule type" value="Genomic_DNA"/>
</dbReference>
<dbReference type="InterPro" id="IPR011006">
    <property type="entry name" value="CheY-like_superfamily"/>
</dbReference>
<evidence type="ECO:0000256" key="2">
    <source>
        <dbReference type="PROSITE-ProRule" id="PRU00169"/>
    </source>
</evidence>
<reference evidence="5" key="1">
    <citation type="submission" date="2018-05" db="EMBL/GenBank/DDBJ databases">
        <authorList>
            <person name="Li X."/>
        </authorList>
    </citation>
    <scope>NUCLEOTIDE SEQUENCE [LARGE SCALE GENOMIC DNA]</scope>
    <source>
        <strain evidence="5">HKS-05</strain>
    </source>
</reference>
<accession>A0A328AZ48</accession>
<dbReference type="AlphaFoldDB" id="A0A328AZ48"/>
<keyword evidence="5" id="KW-1185">Reference proteome</keyword>
<evidence type="ECO:0000259" key="3">
    <source>
        <dbReference type="PROSITE" id="PS50110"/>
    </source>
</evidence>
<dbReference type="PANTHER" id="PTHR44591:SF3">
    <property type="entry name" value="RESPONSE REGULATORY DOMAIN-CONTAINING PROTEIN"/>
    <property type="match status" value="1"/>
</dbReference>
<dbReference type="Pfam" id="PF00072">
    <property type="entry name" value="Response_reg"/>
    <property type="match status" value="1"/>
</dbReference>
<keyword evidence="1" id="KW-0597">Phosphoprotein</keyword>
<feature type="domain" description="Response regulatory" evidence="3">
    <location>
        <begin position="7"/>
        <end position="125"/>
    </location>
</feature>
<comment type="caution">
    <text evidence="2">Lacks conserved residue(s) required for the propagation of feature annotation.</text>
</comment>
<dbReference type="PROSITE" id="PS50110">
    <property type="entry name" value="RESPONSE_REGULATORY"/>
    <property type="match status" value="1"/>
</dbReference>
<dbReference type="InterPro" id="IPR050595">
    <property type="entry name" value="Bact_response_regulator"/>
</dbReference>
<name>A0A328AZ48_9CAUL</name>
<sequence length="258" mass="28120">MTPMLRRVLIVDPQPASARMVAELMQSACRPDVWMAPTAAKALSLAAKVDPDLIFCELAAEKLDGLAFTRSVRRSDLACRQAPVILTARDAPAPAILAARDAGAHEFLRRPFTMKDLTRRLEALGPRDWVEAVDYVGPDRRRFNSGDYTGPLKRQADQAGTSESMRIAQALKILRSALSALESDPKQATRAMLAQAADLQIAATAISDNRLASATTDLHRYLSETAGAGTPLNRGETERRAAPLLAYMPREWNDRAAA</sequence>
<dbReference type="PANTHER" id="PTHR44591">
    <property type="entry name" value="STRESS RESPONSE REGULATOR PROTEIN 1"/>
    <property type="match status" value="1"/>
</dbReference>
<dbReference type="GO" id="GO:0000160">
    <property type="term" value="P:phosphorelay signal transduction system"/>
    <property type="evidence" value="ECO:0007669"/>
    <property type="project" value="InterPro"/>
</dbReference>
<evidence type="ECO:0000256" key="1">
    <source>
        <dbReference type="ARBA" id="ARBA00022553"/>
    </source>
</evidence>
<organism evidence="4 5">
    <name type="scientific">Phenylobacterium hankyongense</name>
    <dbReference type="NCBI Taxonomy" id="1813876"/>
    <lineage>
        <taxon>Bacteria</taxon>
        <taxon>Pseudomonadati</taxon>
        <taxon>Pseudomonadota</taxon>
        <taxon>Alphaproteobacteria</taxon>
        <taxon>Caulobacterales</taxon>
        <taxon>Caulobacteraceae</taxon>
        <taxon>Phenylobacterium</taxon>
    </lineage>
</organism>
<evidence type="ECO:0000313" key="4">
    <source>
        <dbReference type="EMBL" id="RAK59929.1"/>
    </source>
</evidence>
<protein>
    <submittedName>
        <fullName evidence="4">Response regulator</fullName>
    </submittedName>
</protein>
<dbReference type="Gene3D" id="3.40.50.2300">
    <property type="match status" value="1"/>
</dbReference>
<gene>
    <name evidence="4" type="ORF">DJ021_08980</name>
</gene>
<dbReference type="SUPFAM" id="SSF52172">
    <property type="entry name" value="CheY-like"/>
    <property type="match status" value="1"/>
</dbReference>